<feature type="transmembrane region" description="Helical" evidence="12">
    <location>
        <begin position="312"/>
        <end position="329"/>
    </location>
</feature>
<protein>
    <recommendedName>
        <fullName evidence="4">Lipopolysaccharide export system permease protein LptF</fullName>
    </recommendedName>
</protein>
<evidence type="ECO:0000256" key="3">
    <source>
        <dbReference type="ARBA" id="ARBA00007725"/>
    </source>
</evidence>
<evidence type="ECO:0000313" key="13">
    <source>
        <dbReference type="EMBL" id="GAA4938929.1"/>
    </source>
</evidence>
<keyword evidence="6" id="KW-1003">Cell membrane</keyword>
<dbReference type="GO" id="GO:0043190">
    <property type="term" value="C:ATP-binding cassette (ABC) transporter complex"/>
    <property type="evidence" value="ECO:0007669"/>
    <property type="project" value="InterPro"/>
</dbReference>
<dbReference type="EMBL" id="BAABLX010000009">
    <property type="protein sequence ID" value="GAA4938929.1"/>
    <property type="molecule type" value="Genomic_DNA"/>
</dbReference>
<comment type="caution">
    <text evidence="13">The sequence shown here is derived from an EMBL/GenBank/DDBJ whole genome shotgun (WGS) entry which is preliminary data.</text>
</comment>
<dbReference type="PANTHER" id="PTHR33529:SF7">
    <property type="entry name" value="LIPOPOLYSACCHARIDE EXPORT SYSTEM PERMEASE PROTEIN LPTF"/>
    <property type="match status" value="1"/>
</dbReference>
<dbReference type="InterPro" id="IPR005495">
    <property type="entry name" value="LptG/LptF_permease"/>
</dbReference>
<dbReference type="Pfam" id="PF03739">
    <property type="entry name" value="LptF_LptG"/>
    <property type="match status" value="1"/>
</dbReference>
<feature type="transmembrane region" description="Helical" evidence="12">
    <location>
        <begin position="12"/>
        <end position="33"/>
    </location>
</feature>
<feature type="transmembrane region" description="Helical" evidence="12">
    <location>
        <begin position="279"/>
        <end position="300"/>
    </location>
</feature>
<keyword evidence="9 12" id="KW-1133">Transmembrane helix</keyword>
<evidence type="ECO:0000256" key="5">
    <source>
        <dbReference type="ARBA" id="ARBA00022448"/>
    </source>
</evidence>
<evidence type="ECO:0000256" key="11">
    <source>
        <dbReference type="ARBA" id="ARBA00026081"/>
    </source>
</evidence>
<evidence type="ECO:0000313" key="14">
    <source>
        <dbReference type="Proteomes" id="UP001409585"/>
    </source>
</evidence>
<gene>
    <name evidence="13" type="primary">lptF</name>
    <name evidence="13" type="ORF">GCM10025791_16310</name>
</gene>
<evidence type="ECO:0000256" key="12">
    <source>
        <dbReference type="SAM" id="Phobius"/>
    </source>
</evidence>
<dbReference type="RefSeq" id="WP_390517757.1">
    <property type="nucleotide sequence ID" value="NZ_AP031496.1"/>
</dbReference>
<evidence type="ECO:0000256" key="8">
    <source>
        <dbReference type="ARBA" id="ARBA00022692"/>
    </source>
</evidence>
<feature type="transmembrane region" description="Helical" evidence="12">
    <location>
        <begin position="53"/>
        <end position="78"/>
    </location>
</feature>
<dbReference type="AlphaFoldDB" id="A0AAV3U1B6"/>
<evidence type="ECO:0000256" key="6">
    <source>
        <dbReference type="ARBA" id="ARBA00022475"/>
    </source>
</evidence>
<evidence type="ECO:0000256" key="9">
    <source>
        <dbReference type="ARBA" id="ARBA00022989"/>
    </source>
</evidence>
<comment type="function">
    <text evidence="1">Part of the ABC transporter complex LptBFG involved in the translocation of lipopolysaccharide (LPS) from the inner membrane to the outer membrane.</text>
</comment>
<evidence type="ECO:0000256" key="4">
    <source>
        <dbReference type="ARBA" id="ARBA00014213"/>
    </source>
</evidence>
<dbReference type="PANTHER" id="PTHR33529">
    <property type="entry name" value="SLR0882 PROTEIN-RELATED"/>
    <property type="match status" value="1"/>
</dbReference>
<dbReference type="GO" id="GO:0015920">
    <property type="term" value="P:lipopolysaccharide transport"/>
    <property type="evidence" value="ECO:0007669"/>
    <property type="project" value="TreeGrafter"/>
</dbReference>
<keyword evidence="14" id="KW-1185">Reference proteome</keyword>
<dbReference type="NCBIfam" id="TIGR04407">
    <property type="entry name" value="LptF_YjgP"/>
    <property type="match status" value="1"/>
</dbReference>
<keyword evidence="7" id="KW-0997">Cell inner membrane</keyword>
<accession>A0AAV3U1B6</accession>
<dbReference type="InterPro" id="IPR030922">
    <property type="entry name" value="LptF"/>
</dbReference>
<keyword evidence="8 12" id="KW-0812">Transmembrane</keyword>
<name>A0AAV3U1B6_9ALTE</name>
<dbReference type="Proteomes" id="UP001409585">
    <property type="component" value="Unassembled WGS sequence"/>
</dbReference>
<comment type="subunit">
    <text evidence="11">Component of the lipopolysaccharide transport and assembly complex. The LptBFG transporter is composed of two ATP-binding proteins (LptB) and two transmembrane proteins (LptF and LptG).</text>
</comment>
<keyword evidence="5" id="KW-0813">Transport</keyword>
<feature type="transmembrane region" description="Helical" evidence="12">
    <location>
        <begin position="99"/>
        <end position="121"/>
    </location>
</feature>
<organism evidence="13 14">
    <name type="scientific">Halioxenophilus aromaticivorans</name>
    <dbReference type="NCBI Taxonomy" id="1306992"/>
    <lineage>
        <taxon>Bacteria</taxon>
        <taxon>Pseudomonadati</taxon>
        <taxon>Pseudomonadota</taxon>
        <taxon>Gammaproteobacteria</taxon>
        <taxon>Alteromonadales</taxon>
        <taxon>Alteromonadaceae</taxon>
        <taxon>Halioxenophilus</taxon>
    </lineage>
</organism>
<sequence>MLIIFRYLTREILTSTLAVSVVLLLVIVSSRFGRYLNEAVSGRISADVLFSVILLRIPSIMELVVPLSFFIAILFALGRLYIDSEITALNACGYSRKRILGNVCGPALIVAGFVALLSLWLSPLSLDASNSILEQEKARSEFETLGAGEFQVLGGSGSVIFTESISGDRKQLNNVFAAIAKKATENDAVDLGSESGTRALIKAQSAEQVYDSQYQRKYLRINDGQRVEGEPGQPGFRVVDFQRYEQLIEQPEIRVKAAHDRVPTLALFGKDDAASQAALHWRLGLPVLVLMLALLGVPLAATDPRKGRYTKMIPAIVLYMMYLVALNATRGAIEDGKVSALALWAVHIAAAVIGLFLFNAQALGRRKGRRKQKRGGLANA</sequence>
<evidence type="ECO:0000256" key="1">
    <source>
        <dbReference type="ARBA" id="ARBA00002265"/>
    </source>
</evidence>
<keyword evidence="10 12" id="KW-0472">Membrane</keyword>
<evidence type="ECO:0000256" key="2">
    <source>
        <dbReference type="ARBA" id="ARBA00004429"/>
    </source>
</evidence>
<dbReference type="GO" id="GO:0055085">
    <property type="term" value="P:transmembrane transport"/>
    <property type="evidence" value="ECO:0007669"/>
    <property type="project" value="InterPro"/>
</dbReference>
<proteinExistence type="inferred from homology"/>
<comment type="subcellular location">
    <subcellularLocation>
        <location evidence="2">Cell inner membrane</location>
        <topology evidence="2">Multi-pass membrane protein</topology>
    </subcellularLocation>
</comment>
<feature type="transmembrane region" description="Helical" evidence="12">
    <location>
        <begin position="341"/>
        <end position="364"/>
    </location>
</feature>
<evidence type="ECO:0000256" key="10">
    <source>
        <dbReference type="ARBA" id="ARBA00023136"/>
    </source>
</evidence>
<comment type="similarity">
    <text evidence="3">Belongs to the LptF/LptG family.</text>
</comment>
<evidence type="ECO:0000256" key="7">
    <source>
        <dbReference type="ARBA" id="ARBA00022519"/>
    </source>
</evidence>
<reference evidence="14" key="1">
    <citation type="journal article" date="2019" name="Int. J. Syst. Evol. Microbiol.">
        <title>The Global Catalogue of Microorganisms (GCM) 10K type strain sequencing project: providing services to taxonomists for standard genome sequencing and annotation.</title>
        <authorList>
            <consortium name="The Broad Institute Genomics Platform"/>
            <consortium name="The Broad Institute Genome Sequencing Center for Infectious Disease"/>
            <person name="Wu L."/>
            <person name="Ma J."/>
        </authorList>
    </citation>
    <scope>NUCLEOTIDE SEQUENCE [LARGE SCALE GENOMIC DNA]</scope>
    <source>
        <strain evidence="14">JCM 19134</strain>
    </source>
</reference>